<dbReference type="Gene3D" id="1.20.1050.10">
    <property type="match status" value="1"/>
</dbReference>
<reference evidence="6 7" key="1">
    <citation type="submission" date="2020-08" db="EMBL/GenBank/DDBJ databases">
        <title>Genomic Encyclopedia of Type Strains, Phase IV (KMG-V): Genome sequencing to study the core and pangenomes of soil and plant-associated prokaryotes.</title>
        <authorList>
            <person name="Whitman W."/>
        </authorList>
    </citation>
    <scope>NUCLEOTIDE SEQUENCE [LARGE SCALE GENOMIC DNA]</scope>
    <source>
        <strain evidence="4 7">SEMIA 471</strain>
        <strain evidence="5 6">SEMIA 489</strain>
    </source>
</reference>
<dbReference type="GO" id="GO:0006749">
    <property type="term" value="P:glutathione metabolic process"/>
    <property type="evidence" value="ECO:0007669"/>
    <property type="project" value="TreeGrafter"/>
</dbReference>
<evidence type="ECO:0000259" key="3">
    <source>
        <dbReference type="PROSITE" id="PS50405"/>
    </source>
</evidence>
<organism evidence="5 6">
    <name type="scientific">Rhizobium etli</name>
    <dbReference type="NCBI Taxonomy" id="29449"/>
    <lineage>
        <taxon>Bacteria</taxon>
        <taxon>Pseudomonadati</taxon>
        <taxon>Pseudomonadota</taxon>
        <taxon>Alphaproteobacteria</taxon>
        <taxon>Hyphomicrobiales</taxon>
        <taxon>Rhizobiaceae</taxon>
        <taxon>Rhizobium/Agrobacterium group</taxon>
        <taxon>Rhizobium</taxon>
    </lineage>
</organism>
<evidence type="ECO:0000313" key="4">
    <source>
        <dbReference type="EMBL" id="MBB4478707.1"/>
    </source>
</evidence>
<comment type="similarity">
    <text evidence="1">Belongs to the GST superfamily. Zeta family.</text>
</comment>
<evidence type="ECO:0000259" key="2">
    <source>
        <dbReference type="PROSITE" id="PS50404"/>
    </source>
</evidence>
<dbReference type="SUPFAM" id="SSF47616">
    <property type="entry name" value="GST C-terminal domain-like"/>
    <property type="match status" value="1"/>
</dbReference>
<dbReference type="SFLD" id="SFLDG00358">
    <property type="entry name" value="Main_(cytGST)"/>
    <property type="match status" value="1"/>
</dbReference>
<dbReference type="Gene3D" id="3.40.30.10">
    <property type="entry name" value="Glutaredoxin"/>
    <property type="match status" value="1"/>
</dbReference>
<dbReference type="GO" id="GO:0016034">
    <property type="term" value="F:maleylacetoacetate isomerase activity"/>
    <property type="evidence" value="ECO:0007669"/>
    <property type="project" value="UniProtKB-EC"/>
</dbReference>
<proteinExistence type="inferred from homology"/>
<evidence type="ECO:0000256" key="1">
    <source>
        <dbReference type="ARBA" id="ARBA00010007"/>
    </source>
</evidence>
<dbReference type="Proteomes" id="UP000557344">
    <property type="component" value="Unassembled WGS sequence"/>
</dbReference>
<protein>
    <submittedName>
        <fullName evidence="5">Maleylacetoacetate isomerase</fullName>
        <ecNumber evidence="5">5.2.1.2</ecNumber>
    </submittedName>
</protein>
<comment type="caution">
    <text evidence="5">The sequence shown here is derived from an EMBL/GenBank/DDBJ whole genome shotgun (WGS) entry which is preliminary data.</text>
</comment>
<dbReference type="CDD" id="cd03191">
    <property type="entry name" value="GST_C_Zeta"/>
    <property type="match status" value="1"/>
</dbReference>
<dbReference type="SFLD" id="SFLDS00019">
    <property type="entry name" value="Glutathione_Transferase_(cytos"/>
    <property type="match status" value="1"/>
</dbReference>
<evidence type="ECO:0000313" key="7">
    <source>
        <dbReference type="Proteomes" id="UP000557344"/>
    </source>
</evidence>
<dbReference type="InterPro" id="IPR034330">
    <property type="entry name" value="GST_Zeta_C"/>
</dbReference>
<evidence type="ECO:0000313" key="5">
    <source>
        <dbReference type="EMBL" id="MBB4534539.1"/>
    </source>
</evidence>
<dbReference type="AlphaFoldDB" id="A0A7W6ZF79"/>
<sequence>MSEVVLYDYWRSSASYRVRIALNLLGIDYRTVPVNLLEGAHRKPDYLALNPQGLVPTLVIDGRPLTQSLAIIEYLAELRPECGLLPSDSADRQHVRALAYAIAMDIHPICNMHVVSHVMAVTEKEGVREAWMQHFIADGLGKLEVMIGEAGGAFSFGDAPTMADLCLVPQVYNARRWGVDLTDFKRIVAIDARCAAMPAFQAAHPDRAPEASSPGRNAAG</sequence>
<accession>A0A7W6ZF79</accession>
<gene>
    <name evidence="4" type="ORF">GGE46_001248</name>
    <name evidence="5" type="ORF">GGE57_001248</name>
</gene>
<dbReference type="PANTHER" id="PTHR42673">
    <property type="entry name" value="MALEYLACETOACETATE ISOMERASE"/>
    <property type="match status" value="1"/>
</dbReference>
<dbReference type="EC" id="5.2.1.2" evidence="5"/>
<dbReference type="GO" id="GO:0004364">
    <property type="term" value="F:glutathione transferase activity"/>
    <property type="evidence" value="ECO:0007669"/>
    <property type="project" value="TreeGrafter"/>
</dbReference>
<dbReference type="Pfam" id="PF13409">
    <property type="entry name" value="GST_N_2"/>
    <property type="match status" value="1"/>
</dbReference>
<dbReference type="PROSITE" id="PS50405">
    <property type="entry name" value="GST_CTER"/>
    <property type="match status" value="1"/>
</dbReference>
<dbReference type="PROSITE" id="PS50404">
    <property type="entry name" value="GST_NTER"/>
    <property type="match status" value="1"/>
</dbReference>
<feature type="domain" description="GST N-terminal" evidence="2">
    <location>
        <begin position="2"/>
        <end position="83"/>
    </location>
</feature>
<dbReference type="InterPro" id="IPR034333">
    <property type="entry name" value="GST_Zeta_N"/>
</dbReference>
<dbReference type="InterPro" id="IPR010987">
    <property type="entry name" value="Glutathione-S-Trfase_C-like"/>
</dbReference>
<dbReference type="RefSeq" id="WP_183838762.1">
    <property type="nucleotide sequence ID" value="NZ_JACIHU010000001.1"/>
</dbReference>
<dbReference type="InterPro" id="IPR040079">
    <property type="entry name" value="Glutathione_S-Trfase"/>
</dbReference>
<dbReference type="PANTHER" id="PTHR42673:SF4">
    <property type="entry name" value="MALEYLACETOACETATE ISOMERASE"/>
    <property type="match status" value="1"/>
</dbReference>
<dbReference type="Proteomes" id="UP000523431">
    <property type="component" value="Unassembled WGS sequence"/>
</dbReference>
<dbReference type="InterPro" id="IPR036249">
    <property type="entry name" value="Thioredoxin-like_sf"/>
</dbReference>
<dbReference type="GO" id="GO:0005737">
    <property type="term" value="C:cytoplasm"/>
    <property type="evidence" value="ECO:0007669"/>
    <property type="project" value="InterPro"/>
</dbReference>
<keyword evidence="5" id="KW-0413">Isomerase</keyword>
<dbReference type="CDD" id="cd03042">
    <property type="entry name" value="GST_N_Zeta"/>
    <property type="match status" value="1"/>
</dbReference>
<evidence type="ECO:0000313" key="6">
    <source>
        <dbReference type="Proteomes" id="UP000523431"/>
    </source>
</evidence>
<dbReference type="InterPro" id="IPR004045">
    <property type="entry name" value="Glutathione_S-Trfase_N"/>
</dbReference>
<dbReference type="EMBL" id="JACIID010000001">
    <property type="protein sequence ID" value="MBB4534539.1"/>
    <property type="molecule type" value="Genomic_DNA"/>
</dbReference>
<dbReference type="SUPFAM" id="SSF52833">
    <property type="entry name" value="Thioredoxin-like"/>
    <property type="match status" value="1"/>
</dbReference>
<dbReference type="GO" id="GO:0006559">
    <property type="term" value="P:L-phenylalanine catabolic process"/>
    <property type="evidence" value="ECO:0007669"/>
    <property type="project" value="TreeGrafter"/>
</dbReference>
<dbReference type="NCBIfam" id="TIGR01262">
    <property type="entry name" value="maiA"/>
    <property type="match status" value="1"/>
</dbReference>
<name>A0A7W6ZF79_RHIET</name>
<dbReference type="InterPro" id="IPR005955">
    <property type="entry name" value="GST_Zeta"/>
</dbReference>
<dbReference type="EMBL" id="JACIHU010000001">
    <property type="protein sequence ID" value="MBB4478707.1"/>
    <property type="molecule type" value="Genomic_DNA"/>
</dbReference>
<feature type="domain" description="GST C-terminal" evidence="3">
    <location>
        <begin position="88"/>
        <end position="220"/>
    </location>
</feature>
<dbReference type="InterPro" id="IPR036282">
    <property type="entry name" value="Glutathione-S-Trfase_C_sf"/>
</dbReference>